<sequence>MEGSPEQKPPIASVSNSTTVTNPRSHKGKKKSAVAKLAERKRRSSESGSEFGSSLSLQSTDSKVTIETKSNKDTINKKSNGDIKGQNDSLIDQSKDTETITPKLAPRSKGVAADKAELSPPNYMDIDSDSEEEKNPESGDIISKKAPSDATVHRFRALKVANDQGNSLKNSPFVPKPPQTPRSARSISQKGEKRNREAGSSGEEAEIEVKSKKQSSPTSLDSPKLNKNVNKSNELLIQKKLEKVKQEKDQTMSSETDLKEISKEYQNLVNADSLGPDSVVENNNLFGSGQVTPRSSKLPPLSPKSHPPPLAGDVSSRSLRTAYKTDTQYPFNRTMDYSKKNSFDSISQHSLSSTSIMPLIPIKEARARVGSTGNVTATSSLIGSDELDRYFPDRRVRVWVGTWNMGDIKYLMGCKNSLQDFLLPEDSNFVQDIYAIGTQENNVPKKEWEVQIQETLGPSHVLFHSTTHGALHLAIYIRRDLIWFCSVPEDDQVTTRAVTMVKTKGGCAISFTFFGTSFLFVNCHFTSDDGRIKERIADYQRISSGDISSKIDAVFWFGDLNFRIEKGRHPVEDLVHAIVSQDHPNFEDLLQNDELKKCILQEQIFNGFQEGRINFKPTYKFDINSDRYDTSAKNRIPSYTDRVLFRAKKKNTVSCSHYDAVTSLKLSDHRPVYGLYEVAIKPGRENIQLAAGQFDRDVYVEANKRRALQHISSTPSQKSSVFNRYKCFTQALYEVSYEFPKIWPQYFCRVYMYSRVMYLVSIMVFIAQNTRPNWNMAKRECKG</sequence>
<reference evidence="3 4" key="1">
    <citation type="submission" date="2022-12" db="EMBL/GenBank/DDBJ databases">
        <title>Chromosome-level genome of Tegillarca granosa.</title>
        <authorList>
            <person name="Kim J."/>
        </authorList>
    </citation>
    <scope>NUCLEOTIDE SEQUENCE [LARGE SCALE GENOMIC DNA]</scope>
    <source>
        <strain evidence="3">Teg-2019</strain>
        <tissue evidence="3">Adductor muscle</tissue>
    </source>
</reference>
<dbReference type="Pfam" id="PF22669">
    <property type="entry name" value="Exo_endo_phos2"/>
    <property type="match status" value="1"/>
</dbReference>
<dbReference type="InterPro" id="IPR053321">
    <property type="entry name" value="IPP-5-Phosphatase_Type_IV"/>
</dbReference>
<dbReference type="SUPFAM" id="SSF56219">
    <property type="entry name" value="DNase I-like"/>
    <property type="match status" value="1"/>
</dbReference>
<feature type="compositionally biased region" description="Polar residues" evidence="1">
    <location>
        <begin position="214"/>
        <end position="233"/>
    </location>
</feature>
<feature type="compositionally biased region" description="Basic and acidic residues" evidence="1">
    <location>
        <begin position="133"/>
        <end position="147"/>
    </location>
</feature>
<feature type="compositionally biased region" description="Basic residues" evidence="1">
    <location>
        <begin position="24"/>
        <end position="43"/>
    </location>
</feature>
<feature type="compositionally biased region" description="Polar residues" evidence="1">
    <location>
        <begin position="13"/>
        <end position="23"/>
    </location>
</feature>
<feature type="compositionally biased region" description="Pro residues" evidence="1">
    <location>
        <begin position="300"/>
        <end position="310"/>
    </location>
</feature>
<dbReference type="SMART" id="SM00128">
    <property type="entry name" value="IPPc"/>
    <property type="match status" value="1"/>
</dbReference>
<evidence type="ECO:0000313" key="4">
    <source>
        <dbReference type="Proteomes" id="UP001217089"/>
    </source>
</evidence>
<feature type="compositionally biased region" description="Polar residues" evidence="1">
    <location>
        <begin position="280"/>
        <end position="292"/>
    </location>
</feature>
<dbReference type="EMBL" id="JARBDR010000919">
    <property type="protein sequence ID" value="KAJ8300522.1"/>
    <property type="molecule type" value="Genomic_DNA"/>
</dbReference>
<feature type="domain" description="Inositol polyphosphate-related phosphatase" evidence="2">
    <location>
        <begin position="394"/>
        <end position="684"/>
    </location>
</feature>
<gene>
    <name evidence="3" type="ORF">KUTeg_022041</name>
</gene>
<evidence type="ECO:0000256" key="1">
    <source>
        <dbReference type="SAM" id="MobiDB-lite"/>
    </source>
</evidence>
<dbReference type="Gene3D" id="3.60.10.10">
    <property type="entry name" value="Endonuclease/exonuclease/phosphatase"/>
    <property type="match status" value="1"/>
</dbReference>
<feature type="compositionally biased region" description="Low complexity" evidence="1">
    <location>
        <begin position="46"/>
        <end position="59"/>
    </location>
</feature>
<feature type="region of interest" description="Disordered" evidence="1">
    <location>
        <begin position="274"/>
        <end position="315"/>
    </location>
</feature>
<feature type="region of interest" description="Disordered" evidence="1">
    <location>
        <begin position="1"/>
        <end position="233"/>
    </location>
</feature>
<dbReference type="InterPro" id="IPR000300">
    <property type="entry name" value="IPPc"/>
</dbReference>
<dbReference type="InterPro" id="IPR036691">
    <property type="entry name" value="Endo/exonu/phosph_ase_sf"/>
</dbReference>
<name>A0ABQ9EAE2_TEGGR</name>
<accession>A0ABQ9EAE2</accession>
<dbReference type="Proteomes" id="UP001217089">
    <property type="component" value="Unassembled WGS sequence"/>
</dbReference>
<dbReference type="PANTHER" id="PTHR47039:SF1">
    <property type="entry name" value="INOSITOL POLYPHOSPHATE 5-PHOSPHATASE E"/>
    <property type="match status" value="1"/>
</dbReference>
<organism evidence="3 4">
    <name type="scientific">Tegillarca granosa</name>
    <name type="common">Malaysian cockle</name>
    <name type="synonym">Anadara granosa</name>
    <dbReference type="NCBI Taxonomy" id="220873"/>
    <lineage>
        <taxon>Eukaryota</taxon>
        <taxon>Metazoa</taxon>
        <taxon>Spiralia</taxon>
        <taxon>Lophotrochozoa</taxon>
        <taxon>Mollusca</taxon>
        <taxon>Bivalvia</taxon>
        <taxon>Autobranchia</taxon>
        <taxon>Pteriomorphia</taxon>
        <taxon>Arcoida</taxon>
        <taxon>Arcoidea</taxon>
        <taxon>Arcidae</taxon>
        <taxon>Tegillarca</taxon>
    </lineage>
</organism>
<keyword evidence="4" id="KW-1185">Reference proteome</keyword>
<protein>
    <recommendedName>
        <fullName evidence="2">Inositol polyphosphate-related phosphatase domain-containing protein</fullName>
    </recommendedName>
</protein>
<dbReference type="PANTHER" id="PTHR47039">
    <property type="entry name" value="INOSITOL POLYPHOSPHATE 5-PHOSPHATASE E"/>
    <property type="match status" value="1"/>
</dbReference>
<proteinExistence type="predicted"/>
<evidence type="ECO:0000313" key="3">
    <source>
        <dbReference type="EMBL" id="KAJ8300522.1"/>
    </source>
</evidence>
<evidence type="ECO:0000259" key="2">
    <source>
        <dbReference type="SMART" id="SM00128"/>
    </source>
</evidence>
<feature type="compositionally biased region" description="Basic and acidic residues" evidence="1">
    <location>
        <begin position="64"/>
        <end position="81"/>
    </location>
</feature>
<comment type="caution">
    <text evidence="3">The sequence shown here is derived from an EMBL/GenBank/DDBJ whole genome shotgun (WGS) entry which is preliminary data.</text>
</comment>